<dbReference type="InterPro" id="IPR050644">
    <property type="entry name" value="PG_Glycine_Bridge_Synth"/>
</dbReference>
<keyword evidence="2" id="KW-0808">Transferase</keyword>
<comment type="similarity">
    <text evidence="1">Belongs to the FemABX family.</text>
</comment>
<sequence>MIFLNSLQWRKFQKSVGRKLFIFDDGYLVKLDIPFGKSYLYSNSPHALKYLDEIKEIGRAEGAIFFKWEPMTRLQREIPISKSQFPNKSQILIIKQLQKAGFILSTKELQPQETIVLDLKKSEEELLRQMEQKTRYNLRLAQKRGVKVFLSDNKKEDFKKLWKIFTDTSRRDKFNLHSRDYYEKLLDMDMARLYITRKDNDIASLAIIIFDNHTATYLHGASDYLLRKHMAPYLMHWKIMQDAKKEGLGHYDLWGIDEKKWPGVTRFKKGFGGEEIKYPGSFDLPLNKFWYILYKAKNAL</sequence>
<proteinExistence type="inferred from homology"/>
<dbReference type="PANTHER" id="PTHR36174:SF1">
    <property type="entry name" value="LIPID II:GLYCINE GLYCYLTRANSFERASE"/>
    <property type="match status" value="1"/>
</dbReference>
<protein>
    <recommendedName>
        <fullName evidence="9">BioF2-like acetyltransferase domain-containing protein</fullName>
    </recommendedName>
</protein>
<dbReference type="PANTHER" id="PTHR36174">
    <property type="entry name" value="LIPID II:GLYCINE GLYCYLTRANSFERASE"/>
    <property type="match status" value="1"/>
</dbReference>
<dbReference type="SUPFAM" id="SSF55729">
    <property type="entry name" value="Acyl-CoA N-acyltransferases (Nat)"/>
    <property type="match status" value="1"/>
</dbReference>
<keyword evidence="4" id="KW-0573">Peptidoglycan synthesis</keyword>
<keyword evidence="6" id="KW-0961">Cell wall biogenesis/degradation</keyword>
<dbReference type="GO" id="GO:0071555">
    <property type="term" value="P:cell wall organization"/>
    <property type="evidence" value="ECO:0007669"/>
    <property type="project" value="UniProtKB-KW"/>
</dbReference>
<evidence type="ECO:0000256" key="1">
    <source>
        <dbReference type="ARBA" id="ARBA00009943"/>
    </source>
</evidence>
<gene>
    <name evidence="7" type="ORF">A2919_00790</name>
</gene>
<comment type="caution">
    <text evidence="7">The sequence shown here is derived from an EMBL/GenBank/DDBJ whole genome shotgun (WGS) entry which is preliminary data.</text>
</comment>
<evidence type="ECO:0000313" key="8">
    <source>
        <dbReference type="Proteomes" id="UP000178835"/>
    </source>
</evidence>
<dbReference type="InterPro" id="IPR016181">
    <property type="entry name" value="Acyl_CoA_acyltransferase"/>
</dbReference>
<keyword evidence="5" id="KW-0012">Acyltransferase</keyword>
<dbReference type="Gene3D" id="3.40.630.30">
    <property type="match status" value="1"/>
</dbReference>
<dbReference type="EMBL" id="MHOH01000009">
    <property type="protein sequence ID" value="OGZ61020.1"/>
    <property type="molecule type" value="Genomic_DNA"/>
</dbReference>
<dbReference type="GO" id="GO:0009252">
    <property type="term" value="P:peptidoglycan biosynthetic process"/>
    <property type="evidence" value="ECO:0007669"/>
    <property type="project" value="UniProtKB-KW"/>
</dbReference>
<evidence type="ECO:0000256" key="2">
    <source>
        <dbReference type="ARBA" id="ARBA00022679"/>
    </source>
</evidence>
<organism evidence="7 8">
    <name type="scientific">Candidatus Spechtbacteria bacterium RIFCSPLOWO2_01_FULL_43_12</name>
    <dbReference type="NCBI Taxonomy" id="1802162"/>
    <lineage>
        <taxon>Bacteria</taxon>
        <taxon>Candidatus Spechtiibacteriota</taxon>
    </lineage>
</organism>
<dbReference type="PROSITE" id="PS51191">
    <property type="entry name" value="FEMABX"/>
    <property type="match status" value="1"/>
</dbReference>
<evidence type="ECO:0000256" key="4">
    <source>
        <dbReference type="ARBA" id="ARBA00022984"/>
    </source>
</evidence>
<keyword evidence="3" id="KW-0133">Cell shape</keyword>
<reference evidence="7 8" key="1">
    <citation type="journal article" date="2016" name="Nat. Commun.">
        <title>Thousands of microbial genomes shed light on interconnected biogeochemical processes in an aquifer system.</title>
        <authorList>
            <person name="Anantharaman K."/>
            <person name="Brown C.T."/>
            <person name="Hug L.A."/>
            <person name="Sharon I."/>
            <person name="Castelle C.J."/>
            <person name="Probst A.J."/>
            <person name="Thomas B.C."/>
            <person name="Singh A."/>
            <person name="Wilkins M.J."/>
            <person name="Karaoz U."/>
            <person name="Brodie E.L."/>
            <person name="Williams K.H."/>
            <person name="Hubbard S.S."/>
            <person name="Banfield J.F."/>
        </authorList>
    </citation>
    <scope>NUCLEOTIDE SEQUENCE [LARGE SCALE GENOMIC DNA]</scope>
</reference>
<evidence type="ECO:0000313" key="7">
    <source>
        <dbReference type="EMBL" id="OGZ61020.1"/>
    </source>
</evidence>
<evidence type="ECO:0008006" key="9">
    <source>
        <dbReference type="Google" id="ProtNLM"/>
    </source>
</evidence>
<evidence type="ECO:0000256" key="3">
    <source>
        <dbReference type="ARBA" id="ARBA00022960"/>
    </source>
</evidence>
<dbReference type="Proteomes" id="UP000178835">
    <property type="component" value="Unassembled WGS sequence"/>
</dbReference>
<evidence type="ECO:0000256" key="6">
    <source>
        <dbReference type="ARBA" id="ARBA00023316"/>
    </source>
</evidence>
<dbReference type="InterPro" id="IPR003447">
    <property type="entry name" value="FEMABX"/>
</dbReference>
<dbReference type="AlphaFoldDB" id="A0A1G2HFI3"/>
<evidence type="ECO:0000256" key="5">
    <source>
        <dbReference type="ARBA" id="ARBA00023315"/>
    </source>
</evidence>
<dbReference type="GO" id="GO:0008360">
    <property type="term" value="P:regulation of cell shape"/>
    <property type="evidence" value="ECO:0007669"/>
    <property type="project" value="UniProtKB-KW"/>
</dbReference>
<name>A0A1G2HFI3_9BACT</name>
<accession>A0A1G2HFI3</accession>
<dbReference type="Pfam" id="PF02388">
    <property type="entry name" value="FemAB"/>
    <property type="match status" value="2"/>
</dbReference>
<dbReference type="GO" id="GO:0016755">
    <property type="term" value="F:aminoacyltransferase activity"/>
    <property type="evidence" value="ECO:0007669"/>
    <property type="project" value="InterPro"/>
</dbReference>